<keyword evidence="2" id="KW-1185">Reference proteome</keyword>
<evidence type="ECO:0000313" key="1">
    <source>
        <dbReference type="EMBL" id="KAI4467706.1"/>
    </source>
</evidence>
<sequence length="396" mass="46598">MRKYYQLLLLIVSLLSLTLFLIYRHEYNRLHYVLEVFNFFGQPCNISELHTTENTVVQHDWGPTPLWYGSEDFYTYSGFWTKKSEAKVIAVHNKTKKNSRNCYLWYEDKNKPIIGKFRYSNIDDDNQKLFGVHYYYCNMNEYPHVPYAVSFNGKTKKENKLNKILLKHLSQKISFNVTMCVVPSPFFSKNEFVEFLSFHSLIGVDSYIFYSNNIPYRLQKIITNLSTKLGLKITFYPWNSVDIKDKFARQTIENDCELRALGDSKSIVTLSMDEYIVPSKFLTLNEVINYFNNQTGKITLPVQVFCIKIANHKKPIALQNLDVAYYNDNTVRQIIRNVEEQNVIKIGSANYQVASVHKYIYCTERSERNYPDKSIIKYSTDFVRSTLVQLNLHNQL</sequence>
<dbReference type="EMBL" id="CM043016">
    <property type="protein sequence ID" value="KAI4467706.1"/>
    <property type="molecule type" value="Genomic_DNA"/>
</dbReference>
<dbReference type="Proteomes" id="UP001056778">
    <property type="component" value="Chromosome 2"/>
</dbReference>
<accession>A0ACB9TLF2</accession>
<name>A0ACB9TLF2_HOLOL</name>
<reference evidence="1" key="1">
    <citation type="submission" date="2022-04" db="EMBL/GenBank/DDBJ databases">
        <title>Chromosome-scale genome assembly of Holotrichia oblita Faldermann.</title>
        <authorList>
            <person name="Rongchong L."/>
        </authorList>
    </citation>
    <scope>NUCLEOTIDE SEQUENCE</scope>
    <source>
        <strain evidence="1">81SQS9</strain>
    </source>
</reference>
<gene>
    <name evidence="1" type="ORF">MML48_2g00018993</name>
</gene>
<comment type="caution">
    <text evidence="1">The sequence shown here is derived from an EMBL/GenBank/DDBJ whole genome shotgun (WGS) entry which is preliminary data.</text>
</comment>
<protein>
    <submittedName>
        <fullName evidence="1">Uncharacterized protein</fullName>
    </submittedName>
</protein>
<proteinExistence type="predicted"/>
<evidence type="ECO:0000313" key="2">
    <source>
        <dbReference type="Proteomes" id="UP001056778"/>
    </source>
</evidence>
<organism evidence="1 2">
    <name type="scientific">Holotrichia oblita</name>
    <name type="common">Chafer beetle</name>
    <dbReference type="NCBI Taxonomy" id="644536"/>
    <lineage>
        <taxon>Eukaryota</taxon>
        <taxon>Metazoa</taxon>
        <taxon>Ecdysozoa</taxon>
        <taxon>Arthropoda</taxon>
        <taxon>Hexapoda</taxon>
        <taxon>Insecta</taxon>
        <taxon>Pterygota</taxon>
        <taxon>Neoptera</taxon>
        <taxon>Endopterygota</taxon>
        <taxon>Coleoptera</taxon>
        <taxon>Polyphaga</taxon>
        <taxon>Scarabaeiformia</taxon>
        <taxon>Scarabaeidae</taxon>
        <taxon>Melolonthinae</taxon>
        <taxon>Holotrichia</taxon>
    </lineage>
</organism>